<feature type="active site" description="Nucleophile" evidence="9">
    <location>
        <position position="191"/>
    </location>
</feature>
<comment type="pathway">
    <text evidence="1 9">Cell wall biogenesis; peptidoglycan biosynthesis.</text>
</comment>
<dbReference type="GO" id="GO:0016757">
    <property type="term" value="F:glycosyltransferase activity"/>
    <property type="evidence" value="ECO:0007669"/>
    <property type="project" value="UniProtKB-KW"/>
</dbReference>
<dbReference type="AlphaFoldDB" id="A0A437S4D8"/>
<dbReference type="UniPathway" id="UPA00219"/>
<keyword evidence="12" id="KW-1185">Reference proteome</keyword>
<evidence type="ECO:0000256" key="7">
    <source>
        <dbReference type="ARBA" id="ARBA00022984"/>
    </source>
</evidence>
<dbReference type="OrthoDB" id="9787225at2"/>
<keyword evidence="4" id="KW-0808">Transferase</keyword>
<organism evidence="11 12">
    <name type="scientific">Anaerosphaera multitolerans</name>
    <dbReference type="NCBI Taxonomy" id="2487351"/>
    <lineage>
        <taxon>Bacteria</taxon>
        <taxon>Bacillati</taxon>
        <taxon>Bacillota</taxon>
        <taxon>Tissierellia</taxon>
        <taxon>Tissierellales</taxon>
        <taxon>Peptoniphilaceae</taxon>
        <taxon>Anaerosphaera</taxon>
    </lineage>
</organism>
<dbReference type="InterPro" id="IPR038063">
    <property type="entry name" value="Transpep_catalytic_dom"/>
</dbReference>
<dbReference type="PANTHER" id="PTHR30582">
    <property type="entry name" value="L,D-TRANSPEPTIDASE"/>
    <property type="match status" value="1"/>
</dbReference>
<dbReference type="Pfam" id="PF03734">
    <property type="entry name" value="YkuD"/>
    <property type="match status" value="1"/>
</dbReference>
<evidence type="ECO:0000256" key="6">
    <source>
        <dbReference type="ARBA" id="ARBA00022960"/>
    </source>
</evidence>
<proteinExistence type="inferred from homology"/>
<dbReference type="PROSITE" id="PS52029">
    <property type="entry name" value="LD_TPASE"/>
    <property type="match status" value="1"/>
</dbReference>
<dbReference type="InterPro" id="IPR050979">
    <property type="entry name" value="LD-transpeptidase"/>
</dbReference>
<dbReference type="GO" id="GO:0071972">
    <property type="term" value="F:peptidoglycan L,D-transpeptidase activity"/>
    <property type="evidence" value="ECO:0007669"/>
    <property type="project" value="TreeGrafter"/>
</dbReference>
<sequence>MVKRLKRLNIFMLLLLLIFPVTVRGEGYIRPNNFMDKSGAEKVAEIKRFQALSNLMVTGGINDMTYKVLYGPNMVVKDVITNPPTSGEWIVINKTKKTLTYYNGTSPMYKFPVAIGSSATPTPSAKAKIANKHVNPAWGGMNGKYQPKAADDPNNPLGERWMGLSIPGHSGYGIHGTIKPGQIGQAVSNGCIRMFNYDIETFIFPRVKVGMPVWMGTDEELESWGVSQIVVEEAPQPVEAVQEPVEVETFQPAELLEF</sequence>
<reference evidence="11 12" key="1">
    <citation type="submission" date="2018-11" db="EMBL/GenBank/DDBJ databases">
        <title>Genome sequencing and assembly of Anaerosphaera sp. nov., GS7-6-2.</title>
        <authorList>
            <person name="Rettenmaier R."/>
            <person name="Liebl W."/>
            <person name="Zverlov V."/>
        </authorList>
    </citation>
    <scope>NUCLEOTIDE SEQUENCE [LARGE SCALE GENOMIC DNA]</scope>
    <source>
        <strain evidence="11 12">GS7-6-2</strain>
    </source>
</reference>
<dbReference type="GO" id="GO:0018104">
    <property type="term" value="P:peptidoglycan-protein cross-linking"/>
    <property type="evidence" value="ECO:0007669"/>
    <property type="project" value="TreeGrafter"/>
</dbReference>
<keyword evidence="8 9" id="KW-0961">Cell wall biogenesis/degradation</keyword>
<evidence type="ECO:0000256" key="9">
    <source>
        <dbReference type="PROSITE-ProRule" id="PRU01373"/>
    </source>
</evidence>
<evidence type="ECO:0000256" key="1">
    <source>
        <dbReference type="ARBA" id="ARBA00004752"/>
    </source>
</evidence>
<feature type="active site" description="Proton donor/acceptor" evidence="9">
    <location>
        <position position="175"/>
    </location>
</feature>
<evidence type="ECO:0000313" key="11">
    <source>
        <dbReference type="EMBL" id="RVU53860.1"/>
    </source>
</evidence>
<keyword evidence="6 9" id="KW-0133">Cell shape</keyword>
<dbReference type="PANTHER" id="PTHR30582:SF24">
    <property type="entry name" value="L,D-TRANSPEPTIDASE ERFK_SRFK-RELATED"/>
    <property type="match status" value="1"/>
</dbReference>
<dbReference type="CDD" id="cd16913">
    <property type="entry name" value="YkuD_like"/>
    <property type="match status" value="1"/>
</dbReference>
<accession>A0A437S4D8</accession>
<dbReference type="EMBL" id="RLIH01000024">
    <property type="protein sequence ID" value="RVU53860.1"/>
    <property type="molecule type" value="Genomic_DNA"/>
</dbReference>
<keyword evidence="3" id="KW-0328">Glycosyltransferase</keyword>
<dbReference type="GO" id="GO:0008360">
    <property type="term" value="P:regulation of cell shape"/>
    <property type="evidence" value="ECO:0007669"/>
    <property type="project" value="UniProtKB-UniRule"/>
</dbReference>
<dbReference type="SUPFAM" id="SSF47090">
    <property type="entry name" value="PGBD-like"/>
    <property type="match status" value="1"/>
</dbReference>
<comment type="caution">
    <text evidence="11">The sequence shown here is derived from an EMBL/GenBank/DDBJ whole genome shotgun (WGS) entry which is preliminary data.</text>
</comment>
<evidence type="ECO:0000313" key="12">
    <source>
        <dbReference type="Proteomes" id="UP000288812"/>
    </source>
</evidence>
<keyword evidence="7 9" id="KW-0573">Peptidoglycan synthesis</keyword>
<evidence type="ECO:0000256" key="3">
    <source>
        <dbReference type="ARBA" id="ARBA00022676"/>
    </source>
</evidence>
<feature type="domain" description="L,D-TPase catalytic" evidence="10">
    <location>
        <begin position="88"/>
        <end position="216"/>
    </location>
</feature>
<dbReference type="RefSeq" id="WP_127725381.1">
    <property type="nucleotide sequence ID" value="NZ_RLIH01000024.1"/>
</dbReference>
<gene>
    <name evidence="11" type="ORF">EF514_10385</name>
</gene>
<evidence type="ECO:0000256" key="2">
    <source>
        <dbReference type="ARBA" id="ARBA00005992"/>
    </source>
</evidence>
<name>A0A437S4D8_9FIRM</name>
<dbReference type="InterPro" id="IPR005490">
    <property type="entry name" value="LD_TPept_cat_dom"/>
</dbReference>
<dbReference type="Gene3D" id="2.40.440.10">
    <property type="entry name" value="L,D-transpeptidase catalytic domain-like"/>
    <property type="match status" value="1"/>
</dbReference>
<keyword evidence="5" id="KW-0378">Hydrolase</keyword>
<evidence type="ECO:0000256" key="8">
    <source>
        <dbReference type="ARBA" id="ARBA00023316"/>
    </source>
</evidence>
<protein>
    <submittedName>
        <fullName evidence="11">L,D-transpeptidase</fullName>
    </submittedName>
</protein>
<evidence type="ECO:0000259" key="10">
    <source>
        <dbReference type="PROSITE" id="PS52029"/>
    </source>
</evidence>
<evidence type="ECO:0000256" key="4">
    <source>
        <dbReference type="ARBA" id="ARBA00022679"/>
    </source>
</evidence>
<dbReference type="GO" id="GO:0005576">
    <property type="term" value="C:extracellular region"/>
    <property type="evidence" value="ECO:0007669"/>
    <property type="project" value="TreeGrafter"/>
</dbReference>
<dbReference type="SUPFAM" id="SSF141523">
    <property type="entry name" value="L,D-transpeptidase catalytic domain-like"/>
    <property type="match status" value="1"/>
</dbReference>
<comment type="similarity">
    <text evidence="2">Belongs to the YkuD family.</text>
</comment>
<dbReference type="InterPro" id="IPR036365">
    <property type="entry name" value="PGBD-like_sf"/>
</dbReference>
<dbReference type="GO" id="GO:0071555">
    <property type="term" value="P:cell wall organization"/>
    <property type="evidence" value="ECO:0007669"/>
    <property type="project" value="UniProtKB-UniRule"/>
</dbReference>
<dbReference type="Proteomes" id="UP000288812">
    <property type="component" value="Unassembled WGS sequence"/>
</dbReference>
<evidence type="ECO:0000256" key="5">
    <source>
        <dbReference type="ARBA" id="ARBA00022801"/>
    </source>
</evidence>